<gene>
    <name evidence="1" type="ORF">LCGC14_2906850</name>
</gene>
<dbReference type="AlphaFoldDB" id="A0A0F9A0I8"/>
<dbReference type="EMBL" id="LAZR01057402">
    <property type="protein sequence ID" value="KKK72139.1"/>
    <property type="molecule type" value="Genomic_DNA"/>
</dbReference>
<organism evidence="1">
    <name type="scientific">marine sediment metagenome</name>
    <dbReference type="NCBI Taxonomy" id="412755"/>
    <lineage>
        <taxon>unclassified sequences</taxon>
        <taxon>metagenomes</taxon>
        <taxon>ecological metagenomes</taxon>
    </lineage>
</organism>
<name>A0A0F9A0I8_9ZZZZ</name>
<comment type="caution">
    <text evidence="1">The sequence shown here is derived from an EMBL/GenBank/DDBJ whole genome shotgun (WGS) entry which is preliminary data.</text>
</comment>
<sequence>AATALGWVKLPKRVGKVEVKQEKAKVERQQTQSELNMFIMEQRTIQQSSERREQMMKDYIDAKTEAR</sequence>
<feature type="non-terminal residue" evidence="1">
    <location>
        <position position="1"/>
    </location>
</feature>
<proteinExistence type="predicted"/>
<accession>A0A0F9A0I8</accession>
<protein>
    <recommendedName>
        <fullName evidence="2">Flagellar FliJ protein</fullName>
    </recommendedName>
</protein>
<reference evidence="1" key="1">
    <citation type="journal article" date="2015" name="Nature">
        <title>Complex archaea that bridge the gap between prokaryotes and eukaryotes.</title>
        <authorList>
            <person name="Spang A."/>
            <person name="Saw J.H."/>
            <person name="Jorgensen S.L."/>
            <person name="Zaremba-Niedzwiedzka K."/>
            <person name="Martijn J."/>
            <person name="Lind A.E."/>
            <person name="van Eijk R."/>
            <person name="Schleper C."/>
            <person name="Guy L."/>
            <person name="Ettema T.J."/>
        </authorList>
    </citation>
    <scope>NUCLEOTIDE SEQUENCE</scope>
</reference>
<evidence type="ECO:0000313" key="1">
    <source>
        <dbReference type="EMBL" id="KKK72139.1"/>
    </source>
</evidence>
<evidence type="ECO:0008006" key="2">
    <source>
        <dbReference type="Google" id="ProtNLM"/>
    </source>
</evidence>